<keyword evidence="2" id="KW-1185">Reference proteome</keyword>
<dbReference type="Proteomes" id="UP001236663">
    <property type="component" value="Unassembled WGS sequence"/>
</dbReference>
<sequence length="128" mass="14564">MLQHPNGANKGAGASRNLGIKNANTPTLGFWMQMIISFRTGVAFRRKKFLENPAIDVVYEPVGTQFLNEKAKVDYCKFKQIPIDQAENDISYPKVPYFMETIWKHRLSGSKINPIELPNEITIVCFCI</sequence>
<dbReference type="EMBL" id="JAUFQS010000003">
    <property type="protein sequence ID" value="MDN3686527.1"/>
    <property type="molecule type" value="Genomic_DNA"/>
</dbReference>
<accession>A0ABT8C372</accession>
<evidence type="ECO:0000313" key="1">
    <source>
        <dbReference type="EMBL" id="MDN3686527.1"/>
    </source>
</evidence>
<comment type="caution">
    <text evidence="1">The sequence shown here is derived from an EMBL/GenBank/DDBJ whole genome shotgun (WGS) entry which is preliminary data.</text>
</comment>
<dbReference type="RefSeq" id="WP_163384688.1">
    <property type="nucleotide sequence ID" value="NZ_JAUFQS010000003.1"/>
</dbReference>
<reference evidence="2" key="1">
    <citation type="journal article" date="2019" name="Int. J. Syst. Evol. Microbiol.">
        <title>The Global Catalogue of Microorganisms (GCM) 10K type strain sequencing project: providing services to taxonomists for standard genome sequencing and annotation.</title>
        <authorList>
            <consortium name="The Broad Institute Genomics Platform"/>
            <consortium name="The Broad Institute Genome Sequencing Center for Infectious Disease"/>
            <person name="Wu L."/>
            <person name="Ma J."/>
        </authorList>
    </citation>
    <scope>NUCLEOTIDE SEQUENCE [LARGE SCALE GENOMIC DNA]</scope>
    <source>
        <strain evidence="2">CECT 7706</strain>
    </source>
</reference>
<organism evidence="1 2">
    <name type="scientific">Cyclobacterium jeungdonense</name>
    <dbReference type="NCBI Taxonomy" id="708087"/>
    <lineage>
        <taxon>Bacteria</taxon>
        <taxon>Pseudomonadati</taxon>
        <taxon>Bacteroidota</taxon>
        <taxon>Cytophagia</taxon>
        <taxon>Cytophagales</taxon>
        <taxon>Cyclobacteriaceae</taxon>
        <taxon>Cyclobacterium</taxon>
    </lineage>
</organism>
<proteinExistence type="predicted"/>
<gene>
    <name evidence="1" type="ORF">QWZ15_01690</name>
</gene>
<evidence type="ECO:0000313" key="2">
    <source>
        <dbReference type="Proteomes" id="UP001236663"/>
    </source>
</evidence>
<name>A0ABT8C372_9BACT</name>
<protein>
    <submittedName>
        <fullName evidence="1">Uncharacterized protein</fullName>
    </submittedName>
</protein>